<feature type="region of interest" description="Disordered" evidence="2">
    <location>
        <begin position="1"/>
        <end position="85"/>
    </location>
</feature>
<feature type="region of interest" description="Disordered" evidence="2">
    <location>
        <begin position="146"/>
        <end position="308"/>
    </location>
</feature>
<dbReference type="PROSITE" id="PS50158">
    <property type="entry name" value="ZF_CCHC"/>
    <property type="match status" value="1"/>
</dbReference>
<feature type="compositionally biased region" description="Basic and acidic residues" evidence="2">
    <location>
        <begin position="299"/>
        <end position="308"/>
    </location>
</feature>
<feature type="compositionally biased region" description="Basic and acidic residues" evidence="2">
    <location>
        <begin position="212"/>
        <end position="222"/>
    </location>
</feature>
<gene>
    <name evidence="4" type="ORF">C8A00DRAFT_40826</name>
</gene>
<keyword evidence="1" id="KW-0479">Metal-binding</keyword>
<evidence type="ECO:0000313" key="4">
    <source>
        <dbReference type="EMBL" id="KAK4156701.1"/>
    </source>
</evidence>
<sequence>MAPTPGSGMPAMAKQSTPKTMSSRLMTMKFMQRGAAAAVAAAAAGTPEASSPATPRSDDGSAKRRKFAHTPSSAASSPATPLYDQTAIRAALEQEEKKRQAAVEKRAAELGDSHWVLEGAANLPTRGGSQPLLNVVQVGFAQIDYAGTTSGGADDDPFDSGTVPGQTQFRRFNMKKKSKACLLRGEDNAESSNSNSDSASGSGSDSEEGSEDERSAREEPGRGRRNVIGGDAERSGRARSSVSGRREEERRKAQQLAGKRRKKEIKLNQLSSISSAGSQAFQRPSPAMSCHGCGKPGHKVADCPNKRR</sequence>
<feature type="compositionally biased region" description="Low complexity" evidence="2">
    <location>
        <begin position="34"/>
        <end position="54"/>
    </location>
</feature>
<keyword evidence="1" id="KW-0863">Zinc-finger</keyword>
<evidence type="ECO:0000313" key="5">
    <source>
        <dbReference type="Proteomes" id="UP001302745"/>
    </source>
</evidence>
<dbReference type="SMART" id="SM00343">
    <property type="entry name" value="ZnF_C2HC"/>
    <property type="match status" value="1"/>
</dbReference>
<dbReference type="EMBL" id="MU856862">
    <property type="protein sequence ID" value="KAK4156701.1"/>
    <property type="molecule type" value="Genomic_DNA"/>
</dbReference>
<proteinExistence type="predicted"/>
<dbReference type="AlphaFoldDB" id="A0AAN6VTP9"/>
<feature type="compositionally biased region" description="Low complexity" evidence="2">
    <location>
        <begin position="70"/>
        <end position="81"/>
    </location>
</feature>
<feature type="domain" description="CCHC-type" evidence="3">
    <location>
        <begin position="290"/>
        <end position="305"/>
    </location>
</feature>
<dbReference type="InterPro" id="IPR001878">
    <property type="entry name" value="Znf_CCHC"/>
</dbReference>
<feature type="compositionally biased region" description="Polar residues" evidence="2">
    <location>
        <begin position="14"/>
        <end position="25"/>
    </location>
</feature>
<keyword evidence="5" id="KW-1185">Reference proteome</keyword>
<reference evidence="4" key="1">
    <citation type="journal article" date="2023" name="Mol. Phylogenet. Evol.">
        <title>Genome-scale phylogeny and comparative genomics of the fungal order Sordariales.</title>
        <authorList>
            <person name="Hensen N."/>
            <person name="Bonometti L."/>
            <person name="Westerberg I."/>
            <person name="Brannstrom I.O."/>
            <person name="Guillou S."/>
            <person name="Cros-Aarteil S."/>
            <person name="Calhoun S."/>
            <person name="Haridas S."/>
            <person name="Kuo A."/>
            <person name="Mondo S."/>
            <person name="Pangilinan J."/>
            <person name="Riley R."/>
            <person name="LaButti K."/>
            <person name="Andreopoulos B."/>
            <person name="Lipzen A."/>
            <person name="Chen C."/>
            <person name="Yan M."/>
            <person name="Daum C."/>
            <person name="Ng V."/>
            <person name="Clum A."/>
            <person name="Steindorff A."/>
            <person name="Ohm R.A."/>
            <person name="Martin F."/>
            <person name="Silar P."/>
            <person name="Natvig D.O."/>
            <person name="Lalanne C."/>
            <person name="Gautier V."/>
            <person name="Ament-Velasquez S.L."/>
            <person name="Kruys A."/>
            <person name="Hutchinson M.I."/>
            <person name="Powell A.J."/>
            <person name="Barry K."/>
            <person name="Miller A.N."/>
            <person name="Grigoriev I.V."/>
            <person name="Debuchy R."/>
            <person name="Gladieux P."/>
            <person name="Hiltunen Thoren M."/>
            <person name="Johannesson H."/>
        </authorList>
    </citation>
    <scope>NUCLEOTIDE SEQUENCE</scope>
    <source>
        <strain evidence="4">CBS 538.74</strain>
    </source>
</reference>
<dbReference type="Proteomes" id="UP001302745">
    <property type="component" value="Unassembled WGS sequence"/>
</dbReference>
<comment type="caution">
    <text evidence="4">The sequence shown here is derived from an EMBL/GenBank/DDBJ whole genome shotgun (WGS) entry which is preliminary data.</text>
</comment>
<dbReference type="GO" id="GO:0008270">
    <property type="term" value="F:zinc ion binding"/>
    <property type="evidence" value="ECO:0007669"/>
    <property type="project" value="UniProtKB-KW"/>
</dbReference>
<feature type="compositionally biased region" description="Low complexity" evidence="2">
    <location>
        <begin position="190"/>
        <end position="204"/>
    </location>
</feature>
<evidence type="ECO:0000256" key="2">
    <source>
        <dbReference type="SAM" id="MobiDB-lite"/>
    </source>
</evidence>
<dbReference type="GO" id="GO:0003676">
    <property type="term" value="F:nucleic acid binding"/>
    <property type="evidence" value="ECO:0007669"/>
    <property type="project" value="InterPro"/>
</dbReference>
<protein>
    <recommendedName>
        <fullName evidence="3">CCHC-type domain-containing protein</fullName>
    </recommendedName>
</protein>
<dbReference type="InterPro" id="IPR036875">
    <property type="entry name" value="Znf_CCHC_sf"/>
</dbReference>
<dbReference type="SUPFAM" id="SSF57756">
    <property type="entry name" value="Retrovirus zinc finger-like domains"/>
    <property type="match status" value="1"/>
</dbReference>
<reference evidence="4" key="2">
    <citation type="submission" date="2023-05" db="EMBL/GenBank/DDBJ databases">
        <authorList>
            <consortium name="Lawrence Berkeley National Laboratory"/>
            <person name="Steindorff A."/>
            <person name="Hensen N."/>
            <person name="Bonometti L."/>
            <person name="Westerberg I."/>
            <person name="Brannstrom I.O."/>
            <person name="Guillou S."/>
            <person name="Cros-Aarteil S."/>
            <person name="Calhoun S."/>
            <person name="Haridas S."/>
            <person name="Kuo A."/>
            <person name="Mondo S."/>
            <person name="Pangilinan J."/>
            <person name="Riley R."/>
            <person name="Labutti K."/>
            <person name="Andreopoulos B."/>
            <person name="Lipzen A."/>
            <person name="Chen C."/>
            <person name="Yanf M."/>
            <person name="Daum C."/>
            <person name="Ng V."/>
            <person name="Clum A."/>
            <person name="Ohm R."/>
            <person name="Martin F."/>
            <person name="Silar P."/>
            <person name="Natvig D."/>
            <person name="Lalanne C."/>
            <person name="Gautier V."/>
            <person name="Ament-Velasquez S.L."/>
            <person name="Kruys A."/>
            <person name="Hutchinson M.I."/>
            <person name="Powell A.J."/>
            <person name="Barry K."/>
            <person name="Miller A.N."/>
            <person name="Grigoriev I.V."/>
            <person name="Debuchy R."/>
            <person name="Gladieux P."/>
            <person name="Thoren M.H."/>
            <person name="Johannesson H."/>
        </authorList>
    </citation>
    <scope>NUCLEOTIDE SEQUENCE</scope>
    <source>
        <strain evidence="4">CBS 538.74</strain>
    </source>
</reference>
<organism evidence="4 5">
    <name type="scientific">Chaetomidium leptoderma</name>
    <dbReference type="NCBI Taxonomy" id="669021"/>
    <lineage>
        <taxon>Eukaryota</taxon>
        <taxon>Fungi</taxon>
        <taxon>Dikarya</taxon>
        <taxon>Ascomycota</taxon>
        <taxon>Pezizomycotina</taxon>
        <taxon>Sordariomycetes</taxon>
        <taxon>Sordariomycetidae</taxon>
        <taxon>Sordariales</taxon>
        <taxon>Chaetomiaceae</taxon>
        <taxon>Chaetomidium</taxon>
    </lineage>
</organism>
<keyword evidence="1" id="KW-0862">Zinc</keyword>
<evidence type="ECO:0000259" key="3">
    <source>
        <dbReference type="PROSITE" id="PS50158"/>
    </source>
</evidence>
<feature type="compositionally biased region" description="Polar residues" evidence="2">
    <location>
        <begin position="268"/>
        <end position="282"/>
    </location>
</feature>
<name>A0AAN6VTP9_9PEZI</name>
<accession>A0AAN6VTP9</accession>
<evidence type="ECO:0000256" key="1">
    <source>
        <dbReference type="PROSITE-ProRule" id="PRU00047"/>
    </source>
</evidence>